<organism evidence="1 2">
    <name type="scientific">Solanum bulbocastanum</name>
    <name type="common">Wild potato</name>
    <dbReference type="NCBI Taxonomy" id="147425"/>
    <lineage>
        <taxon>Eukaryota</taxon>
        <taxon>Viridiplantae</taxon>
        <taxon>Streptophyta</taxon>
        <taxon>Embryophyta</taxon>
        <taxon>Tracheophyta</taxon>
        <taxon>Spermatophyta</taxon>
        <taxon>Magnoliopsida</taxon>
        <taxon>eudicotyledons</taxon>
        <taxon>Gunneridae</taxon>
        <taxon>Pentapetalae</taxon>
        <taxon>asterids</taxon>
        <taxon>lamiids</taxon>
        <taxon>Solanales</taxon>
        <taxon>Solanaceae</taxon>
        <taxon>Solanoideae</taxon>
        <taxon>Solaneae</taxon>
        <taxon>Solanum</taxon>
    </lineage>
</organism>
<dbReference type="EMBL" id="JBANQN010000004">
    <property type="protein sequence ID" value="KAK6791412.1"/>
    <property type="molecule type" value="Genomic_DNA"/>
</dbReference>
<proteinExistence type="predicted"/>
<protein>
    <submittedName>
        <fullName evidence="1">Uncharacterized protein</fullName>
    </submittedName>
</protein>
<keyword evidence="2" id="KW-1185">Reference proteome</keyword>
<dbReference type="SUPFAM" id="SSF81383">
    <property type="entry name" value="F-box domain"/>
    <property type="match status" value="1"/>
</dbReference>
<comment type="caution">
    <text evidence="1">The sequence shown here is derived from an EMBL/GenBank/DDBJ whole genome shotgun (WGS) entry which is preliminary data.</text>
</comment>
<evidence type="ECO:0000313" key="1">
    <source>
        <dbReference type="EMBL" id="KAK6791412.1"/>
    </source>
</evidence>
<evidence type="ECO:0000313" key="2">
    <source>
        <dbReference type="Proteomes" id="UP001371456"/>
    </source>
</evidence>
<dbReference type="PANTHER" id="PTHR31639">
    <property type="entry name" value="F-BOX PROTEIN-LIKE"/>
    <property type="match status" value="1"/>
</dbReference>
<dbReference type="AlphaFoldDB" id="A0AAN8YGF0"/>
<accession>A0AAN8YGF0</accession>
<gene>
    <name evidence="1" type="ORF">RDI58_010493</name>
</gene>
<name>A0AAN8YGF0_SOLBU</name>
<reference evidence="1 2" key="1">
    <citation type="submission" date="2024-02" db="EMBL/GenBank/DDBJ databases">
        <title>de novo genome assembly of Solanum bulbocastanum strain 11H21.</title>
        <authorList>
            <person name="Hosaka A.J."/>
        </authorList>
    </citation>
    <scope>NUCLEOTIDE SEQUENCE [LARGE SCALE GENOMIC DNA]</scope>
    <source>
        <tissue evidence="1">Young leaves</tissue>
    </source>
</reference>
<dbReference type="PANTHER" id="PTHR31639:SF333">
    <property type="entry name" value="F-BOX DOMAIN, FBD DOMAIN, LEUCINE-RICH REPEAT DOMAIN, L DOMAIN-LIKE PROTEIN-RELATED"/>
    <property type="match status" value="1"/>
</dbReference>
<dbReference type="InterPro" id="IPR036047">
    <property type="entry name" value="F-box-like_dom_sf"/>
</dbReference>
<sequence>MTQVRVVAVKDRLSVLPSNVIDHSLEVLTVHEAARTSILSKKWRYIWAKLPNLVLDKQFCMKFAKKSQNVFKPTIDMILLQHLGDIVKFYLDVSEVHLSTYADIDRWMLYVTRNGIKKLKLNMTKDEFYTISVPLLAKLTIELCDGTQYLNILFLSELKSLVIIESRYNLDLNRNCFKNCVVPNRLPCTLSCLWHLNLGVNFNELGQISYTLELIKVSPIYVNLRFGMRIYQDKASSSKEQLNVATELMCFPRVSPKAELIYQPNEELD</sequence>
<dbReference type="Proteomes" id="UP001371456">
    <property type="component" value="Unassembled WGS sequence"/>
</dbReference>